<evidence type="ECO:0000256" key="2">
    <source>
        <dbReference type="SAM" id="Phobius"/>
    </source>
</evidence>
<dbReference type="EMBL" id="ML975252">
    <property type="protein sequence ID" value="KAF1838428.1"/>
    <property type="molecule type" value="Genomic_DNA"/>
</dbReference>
<keyword evidence="2" id="KW-0812">Transmembrane</keyword>
<protein>
    <submittedName>
        <fullName evidence="3">Uncharacterized protein</fullName>
    </submittedName>
</protein>
<evidence type="ECO:0000313" key="3">
    <source>
        <dbReference type="EMBL" id="KAF1838428.1"/>
    </source>
</evidence>
<evidence type="ECO:0000313" key="4">
    <source>
        <dbReference type="Proteomes" id="UP000800040"/>
    </source>
</evidence>
<feature type="transmembrane region" description="Helical" evidence="2">
    <location>
        <begin position="106"/>
        <end position="127"/>
    </location>
</feature>
<keyword evidence="4" id="KW-1185">Reference proteome</keyword>
<reference evidence="3" key="1">
    <citation type="submission" date="2020-01" db="EMBL/GenBank/DDBJ databases">
        <authorList>
            <consortium name="DOE Joint Genome Institute"/>
            <person name="Haridas S."/>
            <person name="Albert R."/>
            <person name="Binder M."/>
            <person name="Bloem J."/>
            <person name="Labutti K."/>
            <person name="Salamov A."/>
            <person name="Andreopoulos B."/>
            <person name="Baker S.E."/>
            <person name="Barry K."/>
            <person name="Bills G."/>
            <person name="Bluhm B.H."/>
            <person name="Cannon C."/>
            <person name="Castanera R."/>
            <person name="Culley D.E."/>
            <person name="Daum C."/>
            <person name="Ezra D."/>
            <person name="Gonzalez J.B."/>
            <person name="Henrissat B."/>
            <person name="Kuo A."/>
            <person name="Liang C."/>
            <person name="Lipzen A."/>
            <person name="Lutzoni F."/>
            <person name="Magnuson J."/>
            <person name="Mondo S."/>
            <person name="Nolan M."/>
            <person name="Ohm R."/>
            <person name="Pangilinan J."/>
            <person name="Park H.-J."/>
            <person name="Ramirez L."/>
            <person name="Alfaro M."/>
            <person name="Sun H."/>
            <person name="Tritt A."/>
            <person name="Yoshinaga Y."/>
            <person name="Zwiers L.-H."/>
            <person name="Turgeon B.G."/>
            <person name="Goodwin S.B."/>
            <person name="Spatafora J.W."/>
            <person name="Crous P.W."/>
            <person name="Grigoriev I.V."/>
        </authorList>
    </citation>
    <scope>NUCLEOTIDE SEQUENCE</scope>
    <source>
        <strain evidence="3">P77</strain>
    </source>
</reference>
<dbReference type="OrthoDB" id="3796633at2759"/>
<evidence type="ECO:0000256" key="1">
    <source>
        <dbReference type="SAM" id="MobiDB-lite"/>
    </source>
</evidence>
<organism evidence="3 4">
    <name type="scientific">Decorospora gaudefroyi</name>
    <dbReference type="NCBI Taxonomy" id="184978"/>
    <lineage>
        <taxon>Eukaryota</taxon>
        <taxon>Fungi</taxon>
        <taxon>Dikarya</taxon>
        <taxon>Ascomycota</taxon>
        <taxon>Pezizomycotina</taxon>
        <taxon>Dothideomycetes</taxon>
        <taxon>Pleosporomycetidae</taxon>
        <taxon>Pleosporales</taxon>
        <taxon>Pleosporineae</taxon>
        <taxon>Pleosporaceae</taxon>
        <taxon>Decorospora</taxon>
    </lineage>
</organism>
<feature type="transmembrane region" description="Helical" evidence="2">
    <location>
        <begin position="72"/>
        <end position="94"/>
    </location>
</feature>
<dbReference type="Proteomes" id="UP000800040">
    <property type="component" value="Unassembled WGS sequence"/>
</dbReference>
<sequence>MSTPASSSAPDTDAAGVHMAAFPDRHTANTRNSTAPSASDAMPTLFHRGASALMEWLIPAPLRDEYRQIIDLLAQCPYAYPILLVSIFVILVEWEQPGYFPSPDEWSTATVGFLCAGALVFSVFALLEYVETRMWPWDDPGWVWPWEALLWGHTVYNDDGVRECVSEEAPPASSGNNDPVIPSLPRGIGPLHPPSLSSMHRSGILGESPMPGRFRHFGGRSFLRPGKDVEEVGEEEEVEGTAGKKYA</sequence>
<proteinExistence type="predicted"/>
<keyword evidence="2" id="KW-0472">Membrane</keyword>
<accession>A0A6A5KMS0</accession>
<gene>
    <name evidence="3" type="ORF">BDW02DRAFT_576347</name>
</gene>
<dbReference type="AlphaFoldDB" id="A0A6A5KMS0"/>
<name>A0A6A5KMS0_9PLEO</name>
<keyword evidence="2" id="KW-1133">Transmembrane helix</keyword>
<feature type="region of interest" description="Disordered" evidence="1">
    <location>
        <begin position="223"/>
        <end position="247"/>
    </location>
</feature>